<dbReference type="Proteomes" id="UP001166402">
    <property type="component" value="Unassembled WGS sequence"/>
</dbReference>
<evidence type="ECO:0000313" key="3">
    <source>
        <dbReference type="Proteomes" id="UP001166402"/>
    </source>
</evidence>
<protein>
    <submittedName>
        <fullName evidence="2">Uncharacterized protein</fullName>
    </submittedName>
</protein>
<gene>
    <name evidence="2" type="ORF">J2Z80_001600</name>
</gene>
<proteinExistence type="predicted"/>
<evidence type="ECO:0000313" key="2">
    <source>
        <dbReference type="EMBL" id="MBP2072073.1"/>
    </source>
</evidence>
<accession>A0ABS4NEH8</accession>
<sequence length="144" mass="16451">MKSLKSKSKENKIKDIIENKRKVTEALKNKKIDFAINTKWPFIGQFLKFLECQGIIKELKTITGTHLRKMIATHIFVLLYILKIIVGIPKIRGSEMLLGDLGAMSLLGLNVDKLKNGLCERGDSNQYGKGYKKNNHASWMCLHY</sequence>
<feature type="transmembrane region" description="Helical" evidence="1">
    <location>
        <begin position="70"/>
        <end position="88"/>
    </location>
</feature>
<reference evidence="2" key="1">
    <citation type="submission" date="2021-03" db="EMBL/GenBank/DDBJ databases">
        <title>Genomic Encyclopedia of Type Strains, Phase IV (KMG-IV): sequencing the most valuable type-strain genomes for metagenomic binning, comparative biology and taxonomic classification.</title>
        <authorList>
            <person name="Goeker M."/>
        </authorList>
    </citation>
    <scope>NUCLEOTIDE SEQUENCE</scope>
    <source>
        <strain evidence="2">DSM 101588</strain>
    </source>
</reference>
<organism evidence="2 3">
    <name type="scientific">Thermoanaerobacterium butyriciformans</name>
    <dbReference type="NCBI Taxonomy" id="1702242"/>
    <lineage>
        <taxon>Bacteria</taxon>
        <taxon>Bacillati</taxon>
        <taxon>Bacillota</taxon>
        <taxon>Clostridia</taxon>
        <taxon>Thermoanaerobacterales</taxon>
        <taxon>Thermoanaerobacteraceae</taxon>
        <taxon>Thermoanaerobacterium</taxon>
    </lineage>
</organism>
<keyword evidence="1" id="KW-1133">Transmembrane helix</keyword>
<name>A0ABS4NEH8_9THEO</name>
<comment type="caution">
    <text evidence="2">The sequence shown here is derived from an EMBL/GenBank/DDBJ whole genome shotgun (WGS) entry which is preliminary data.</text>
</comment>
<keyword evidence="1" id="KW-0812">Transmembrane</keyword>
<keyword evidence="1" id="KW-0472">Membrane</keyword>
<keyword evidence="3" id="KW-1185">Reference proteome</keyword>
<dbReference type="RefSeq" id="WP_209453886.1">
    <property type="nucleotide sequence ID" value="NZ_JAGGLT010000016.1"/>
</dbReference>
<evidence type="ECO:0000256" key="1">
    <source>
        <dbReference type="SAM" id="Phobius"/>
    </source>
</evidence>
<dbReference type="EMBL" id="JAGGLT010000016">
    <property type="protein sequence ID" value="MBP2072073.1"/>
    <property type="molecule type" value="Genomic_DNA"/>
</dbReference>